<keyword evidence="2" id="KW-1185">Reference proteome</keyword>
<dbReference type="RefSeq" id="WP_078670591.1">
    <property type="nucleotide sequence ID" value="NZ_FUWZ01000003.1"/>
</dbReference>
<dbReference type="AlphaFoldDB" id="A0A1T4SQG5"/>
<proteinExistence type="predicted"/>
<evidence type="ECO:0000313" key="2">
    <source>
        <dbReference type="Proteomes" id="UP000190367"/>
    </source>
</evidence>
<sequence length="123" mass="13885">MSIELQISDDSASTSEKIILACNNIQWANARIAALQTEMRHHKYTMERDEHRSTMDEIITRNESTLQRALSSLAPVLEDLGNYLNDCDAVAQLDIRALRVGNEVVLLGKDEYDIDYEDDKTAG</sequence>
<organism evidence="1 2">
    <name type="scientific">Chitinophaga eiseniae</name>
    <dbReference type="NCBI Taxonomy" id="634771"/>
    <lineage>
        <taxon>Bacteria</taxon>
        <taxon>Pseudomonadati</taxon>
        <taxon>Bacteroidota</taxon>
        <taxon>Chitinophagia</taxon>
        <taxon>Chitinophagales</taxon>
        <taxon>Chitinophagaceae</taxon>
        <taxon>Chitinophaga</taxon>
    </lineage>
</organism>
<reference evidence="2" key="1">
    <citation type="submission" date="2017-02" db="EMBL/GenBank/DDBJ databases">
        <authorList>
            <person name="Varghese N."/>
            <person name="Submissions S."/>
        </authorList>
    </citation>
    <scope>NUCLEOTIDE SEQUENCE [LARGE SCALE GENOMIC DNA]</scope>
    <source>
        <strain evidence="2">DSM 22224</strain>
    </source>
</reference>
<dbReference type="EMBL" id="FUWZ01000003">
    <property type="protein sequence ID" value="SKA30111.1"/>
    <property type="molecule type" value="Genomic_DNA"/>
</dbReference>
<gene>
    <name evidence="1" type="ORF">SAMN04488128_103224</name>
</gene>
<protein>
    <submittedName>
        <fullName evidence="1">Uncharacterized protein</fullName>
    </submittedName>
</protein>
<evidence type="ECO:0000313" key="1">
    <source>
        <dbReference type="EMBL" id="SKA30111.1"/>
    </source>
</evidence>
<dbReference type="Proteomes" id="UP000190367">
    <property type="component" value="Unassembled WGS sequence"/>
</dbReference>
<name>A0A1T4SQG5_9BACT</name>
<accession>A0A1T4SQG5</accession>